<dbReference type="PRINTS" id="PR00133">
    <property type="entry name" value="GLHYDRLASE3"/>
</dbReference>
<dbReference type="InterPro" id="IPR050288">
    <property type="entry name" value="Cellulose_deg_GH3"/>
</dbReference>
<protein>
    <submittedName>
        <fullName evidence="4">Beta-glucosidase-related glycosidases</fullName>
        <ecNumber evidence="4">3.2.1.21</ecNumber>
    </submittedName>
</protein>
<dbReference type="Pfam" id="PF00933">
    <property type="entry name" value="Glyco_hydro_3"/>
    <property type="match status" value="1"/>
</dbReference>
<dbReference type="Proteomes" id="UP000049828">
    <property type="component" value="Unassembled WGS sequence"/>
</dbReference>
<dbReference type="GO" id="GO:0005975">
    <property type="term" value="P:carbohydrate metabolic process"/>
    <property type="evidence" value="ECO:0007669"/>
    <property type="project" value="InterPro"/>
</dbReference>
<dbReference type="Gene3D" id="2.60.40.10">
    <property type="entry name" value="Immunoglobulins"/>
    <property type="match status" value="1"/>
</dbReference>
<dbReference type="SMART" id="SM01217">
    <property type="entry name" value="Fn3_like"/>
    <property type="match status" value="1"/>
</dbReference>
<comment type="similarity">
    <text evidence="1">Belongs to the glycosyl hydrolase 3 family.</text>
</comment>
<dbReference type="SUPFAM" id="SSF51445">
    <property type="entry name" value="(Trans)glycosidases"/>
    <property type="match status" value="1"/>
</dbReference>
<keyword evidence="5" id="KW-1185">Reference proteome</keyword>
<feature type="domain" description="Fibronectin type III-like" evidence="3">
    <location>
        <begin position="579"/>
        <end position="649"/>
    </location>
</feature>
<dbReference type="InterPro" id="IPR013783">
    <property type="entry name" value="Ig-like_fold"/>
</dbReference>
<dbReference type="AlphaFoldDB" id="A0A0M6WSH5"/>
<gene>
    <name evidence="4" type="ORF">RIL183_26861</name>
</gene>
<dbReference type="InterPro" id="IPR017853">
    <property type="entry name" value="GH"/>
</dbReference>
<dbReference type="InterPro" id="IPR026891">
    <property type="entry name" value="Fn3-like"/>
</dbReference>
<dbReference type="PANTHER" id="PTHR42715:SF10">
    <property type="entry name" value="BETA-GLUCOSIDASE"/>
    <property type="match status" value="1"/>
</dbReference>
<evidence type="ECO:0000259" key="3">
    <source>
        <dbReference type="SMART" id="SM01217"/>
    </source>
</evidence>
<dbReference type="Gene3D" id="3.20.20.300">
    <property type="entry name" value="Glycoside hydrolase, family 3, N-terminal domain"/>
    <property type="match status" value="1"/>
</dbReference>
<evidence type="ECO:0000256" key="1">
    <source>
        <dbReference type="ARBA" id="ARBA00005336"/>
    </source>
</evidence>
<reference evidence="5" key="1">
    <citation type="submission" date="2015-05" db="EMBL/GenBank/DDBJ databases">
        <authorList>
            <consortium name="Pathogen Informatics"/>
        </authorList>
    </citation>
    <scope>NUCLEOTIDE SEQUENCE [LARGE SCALE GENOMIC DNA]</scope>
    <source>
        <strain evidence="5">L1-83</strain>
    </source>
</reference>
<dbReference type="STRING" id="360807.ERS852392_00059"/>
<dbReference type="Gene3D" id="3.40.50.1700">
    <property type="entry name" value="Glycoside hydrolase family 3 C-terminal domain"/>
    <property type="match status" value="1"/>
</dbReference>
<sequence>MSLKYGEIIKQMSLEEKALMMSGKNTWETVDFEKYGIPSMAMSDGPHGLRRQAGAGDHLGLNASLPATCFPTAATIANSWDEKLGEEIGTALAEEAVTMDVNVILGPGLNIKRSPLCGRNFEYFSEDPYHAGKMAAAYVKGIQSKGISACPKHFAANSQELRRMASDSVVDERTFREIYTTGFEIAVKEGKSKSIMSSYNEVNGVYANENRHMLQEILVDEWGFDGYVVSDWGGSNDHALGVMNGSHLEMPGTGKSGMRDIVRAVKDGTLPEEVLDQRLDELLNVVFATHQATVDGKGKKFDVEGHHALARKAAEESVVLLKNSNNILPLKPGTKVAVIGDFAKTPRYQGAGSSLVNPTRQPESILDVIADSGLVMTAYEQGYIRNRKPNAALAKSAVEAAKNADVVLVFAGLDEISESEGLDRTHMHMPQAQNELIDAITAVNTNVVVVLSAGSSIEMPWFDYVKGIVHGYLGGQAGASAMMNVLTGKVCPSGKLNETYPLHYEDTPAFHYYPSKERSSEYREALYVGYRYYTTVGKKVRFPFGYGLSYTTFAYSNLSVDKDGVTFTIKNTGDVEGTEIAQLYVGKQSETIFRPVRELKGFARVTLAPGEEKSVHIAFDDKTFRFYDTRTDTWEVESGNYQIMVGTDADTMVLEGSLDVVGTVAEGGYSKEILPEYFSGKIENVDDIEYRELYGREIPDGSWSGEIQMNDAVCQLYYGKGIFGKLFYGVLRILLKISEWQGKPNLNVLFNYNMPIRGYAKMTGGFVTMEMARALTEMANGHRIKGTAHLIRAAVKRD</sequence>
<dbReference type="OrthoDB" id="98455at2"/>
<dbReference type="Pfam" id="PF01915">
    <property type="entry name" value="Glyco_hydro_3_C"/>
    <property type="match status" value="1"/>
</dbReference>
<keyword evidence="4" id="KW-0326">Glycosidase</keyword>
<dbReference type="GO" id="GO:0008422">
    <property type="term" value="F:beta-glucosidase activity"/>
    <property type="evidence" value="ECO:0007669"/>
    <property type="project" value="UniProtKB-EC"/>
</dbReference>
<dbReference type="SUPFAM" id="SSF52279">
    <property type="entry name" value="Beta-D-glucan exohydrolase, C-terminal domain"/>
    <property type="match status" value="1"/>
</dbReference>
<dbReference type="EMBL" id="CVRS01000083">
    <property type="protein sequence ID" value="CRL40605.1"/>
    <property type="molecule type" value="Genomic_DNA"/>
</dbReference>
<evidence type="ECO:0000313" key="4">
    <source>
        <dbReference type="EMBL" id="CRL40605.1"/>
    </source>
</evidence>
<dbReference type="InterPro" id="IPR001764">
    <property type="entry name" value="Glyco_hydro_3_N"/>
</dbReference>
<dbReference type="Pfam" id="PF14310">
    <property type="entry name" value="Fn3-like"/>
    <property type="match status" value="1"/>
</dbReference>
<accession>A0A0M6WSH5</accession>
<dbReference type="InterPro" id="IPR036881">
    <property type="entry name" value="Glyco_hydro_3_C_sf"/>
</dbReference>
<evidence type="ECO:0000313" key="5">
    <source>
        <dbReference type="Proteomes" id="UP000049828"/>
    </source>
</evidence>
<dbReference type="PANTHER" id="PTHR42715">
    <property type="entry name" value="BETA-GLUCOSIDASE"/>
    <property type="match status" value="1"/>
</dbReference>
<name>A0A0M6WSH5_9FIRM</name>
<dbReference type="FunFam" id="2.60.40.10:FF:000495">
    <property type="entry name" value="Periplasmic beta-glucosidase"/>
    <property type="match status" value="1"/>
</dbReference>
<keyword evidence="2 4" id="KW-0378">Hydrolase</keyword>
<dbReference type="InterPro" id="IPR002772">
    <property type="entry name" value="Glyco_hydro_3_C"/>
</dbReference>
<dbReference type="RefSeq" id="WP_055039985.1">
    <property type="nucleotide sequence ID" value="NZ_CVRS01000083.1"/>
</dbReference>
<dbReference type="EC" id="3.2.1.21" evidence="4"/>
<dbReference type="InterPro" id="IPR036962">
    <property type="entry name" value="Glyco_hydro_3_N_sf"/>
</dbReference>
<organism evidence="4 5">
    <name type="scientific">Roseburia inulinivorans</name>
    <dbReference type="NCBI Taxonomy" id="360807"/>
    <lineage>
        <taxon>Bacteria</taxon>
        <taxon>Bacillati</taxon>
        <taxon>Bacillota</taxon>
        <taxon>Clostridia</taxon>
        <taxon>Lachnospirales</taxon>
        <taxon>Lachnospiraceae</taxon>
        <taxon>Roseburia</taxon>
    </lineage>
</organism>
<proteinExistence type="inferred from homology"/>
<evidence type="ECO:0000256" key="2">
    <source>
        <dbReference type="ARBA" id="ARBA00022801"/>
    </source>
</evidence>